<dbReference type="CDD" id="cd00093">
    <property type="entry name" value="HTH_XRE"/>
    <property type="match status" value="1"/>
</dbReference>
<proteinExistence type="predicted"/>
<dbReference type="SUPFAM" id="SSF47413">
    <property type="entry name" value="lambda repressor-like DNA-binding domains"/>
    <property type="match status" value="1"/>
</dbReference>
<gene>
    <name evidence="1" type="ORF">UFOVP141_32</name>
</gene>
<dbReference type="InterPro" id="IPR001387">
    <property type="entry name" value="Cro/C1-type_HTH"/>
</dbReference>
<name>A0A6J7VP77_9CAUD</name>
<accession>A0A6J7VP77</accession>
<organism evidence="1">
    <name type="scientific">uncultured Caudovirales phage</name>
    <dbReference type="NCBI Taxonomy" id="2100421"/>
    <lineage>
        <taxon>Viruses</taxon>
        <taxon>Duplodnaviria</taxon>
        <taxon>Heunggongvirae</taxon>
        <taxon>Uroviricota</taxon>
        <taxon>Caudoviricetes</taxon>
        <taxon>Peduoviridae</taxon>
        <taxon>Maltschvirus</taxon>
        <taxon>Maltschvirus maltsch</taxon>
    </lineage>
</organism>
<sequence>MPRWYNASDHLRRYVVELAKYMPDGLSQLELSKRLGHSNNGLVSRVVRGDRPVPLEDIELWAKALRLEGDVRERFIRDAEDQHTPPRILKNIREIESRVASMSSLAKTLMRRVYPKISDTQIDELINGLRSLPRDQREAHLVQWFSSHAPGA</sequence>
<protein>
    <submittedName>
        <fullName evidence="1">HTH_XRE domain containing protein</fullName>
    </submittedName>
</protein>
<evidence type="ECO:0000313" key="1">
    <source>
        <dbReference type="EMBL" id="CAB5079712.1"/>
    </source>
</evidence>
<dbReference type="GO" id="GO:0003677">
    <property type="term" value="F:DNA binding"/>
    <property type="evidence" value="ECO:0007669"/>
    <property type="project" value="InterPro"/>
</dbReference>
<dbReference type="EMBL" id="LR798190">
    <property type="protein sequence ID" value="CAB5079712.1"/>
    <property type="molecule type" value="Genomic_DNA"/>
</dbReference>
<dbReference type="InterPro" id="IPR010982">
    <property type="entry name" value="Lambda_DNA-bd_dom_sf"/>
</dbReference>
<reference evidence="1" key="1">
    <citation type="submission" date="2020-05" db="EMBL/GenBank/DDBJ databases">
        <authorList>
            <person name="Chiriac C."/>
            <person name="Salcher M."/>
            <person name="Ghai R."/>
            <person name="Kavagutti S V."/>
        </authorList>
    </citation>
    <scope>NUCLEOTIDE SEQUENCE</scope>
</reference>